<feature type="compositionally biased region" description="Polar residues" evidence="1">
    <location>
        <begin position="12"/>
        <end position="34"/>
    </location>
</feature>
<evidence type="ECO:0000313" key="2">
    <source>
        <dbReference type="Proteomes" id="UP000887565"/>
    </source>
</evidence>
<evidence type="ECO:0000256" key="1">
    <source>
        <dbReference type="SAM" id="MobiDB-lite"/>
    </source>
</evidence>
<sequence>MYSIEDCKAQNERPSSTAIVPNQGNPSQNCTTVS</sequence>
<reference evidence="3" key="1">
    <citation type="submission" date="2022-11" db="UniProtKB">
        <authorList>
            <consortium name="WormBaseParasite"/>
        </authorList>
    </citation>
    <scope>IDENTIFICATION</scope>
</reference>
<name>A0A915K6W6_ROMCU</name>
<protein>
    <submittedName>
        <fullName evidence="3">Uncharacterized protein</fullName>
    </submittedName>
</protein>
<feature type="compositionally biased region" description="Basic and acidic residues" evidence="1">
    <location>
        <begin position="1"/>
        <end position="11"/>
    </location>
</feature>
<proteinExistence type="predicted"/>
<dbReference type="Proteomes" id="UP000887565">
    <property type="component" value="Unplaced"/>
</dbReference>
<keyword evidence="2" id="KW-1185">Reference proteome</keyword>
<dbReference type="AlphaFoldDB" id="A0A915K6W6"/>
<evidence type="ECO:0000313" key="3">
    <source>
        <dbReference type="WBParaSite" id="nRc.2.0.1.t34078-RA"/>
    </source>
</evidence>
<feature type="region of interest" description="Disordered" evidence="1">
    <location>
        <begin position="1"/>
        <end position="34"/>
    </location>
</feature>
<dbReference type="WBParaSite" id="nRc.2.0.1.t34078-RA">
    <property type="protein sequence ID" value="nRc.2.0.1.t34078-RA"/>
    <property type="gene ID" value="nRc.2.0.1.g34078"/>
</dbReference>
<accession>A0A915K6W6</accession>
<organism evidence="2 3">
    <name type="scientific">Romanomermis culicivorax</name>
    <name type="common">Nematode worm</name>
    <dbReference type="NCBI Taxonomy" id="13658"/>
    <lineage>
        <taxon>Eukaryota</taxon>
        <taxon>Metazoa</taxon>
        <taxon>Ecdysozoa</taxon>
        <taxon>Nematoda</taxon>
        <taxon>Enoplea</taxon>
        <taxon>Dorylaimia</taxon>
        <taxon>Mermithida</taxon>
        <taxon>Mermithoidea</taxon>
        <taxon>Mermithidae</taxon>
        <taxon>Romanomermis</taxon>
    </lineage>
</organism>